<name>A0A162ETQ4_9BACI</name>
<gene>
    <name evidence="2" type="ORF">AZF04_15875</name>
</gene>
<dbReference type="EMBL" id="LTAO01000005">
    <property type="protein sequence ID" value="KYG33702.1"/>
    <property type="molecule type" value="Genomic_DNA"/>
</dbReference>
<comment type="caution">
    <text evidence="2">The sequence shown here is derived from an EMBL/GenBank/DDBJ whole genome shotgun (WGS) entry which is preliminary data.</text>
</comment>
<evidence type="ECO:0000259" key="1">
    <source>
        <dbReference type="Pfam" id="PF26154"/>
    </source>
</evidence>
<dbReference type="OrthoDB" id="1683192at2"/>
<dbReference type="Proteomes" id="UP000075806">
    <property type="component" value="Unassembled WGS sequence"/>
</dbReference>
<keyword evidence="3" id="KW-1185">Reference proteome</keyword>
<sequence>MKLTVNAKNYQYDNDIQVLNDMSAKINQEIEDSGLFFSHFLIDGELVYEGYEDYFIQHIQTIHSVEVILLSTKEMLNGLLLSFEQYLANASPEVNQLVQDFYQNPTAESWLQFERLLEGIQWIAEVVTTIDKHENDIKSWDEYLKGIAQLQVELQQLMEALENKDSVLLADILQYEIIPIFDLLKKLTTETIDEQFERKGIS</sequence>
<evidence type="ECO:0000313" key="3">
    <source>
        <dbReference type="Proteomes" id="UP000075806"/>
    </source>
</evidence>
<accession>A0A162ETQ4</accession>
<dbReference type="STRING" id="519424.AZF04_15875"/>
<evidence type="ECO:0000313" key="2">
    <source>
        <dbReference type="EMBL" id="KYG33702.1"/>
    </source>
</evidence>
<protein>
    <recommendedName>
        <fullName evidence="1">DUF8042 domain-containing protein</fullName>
    </recommendedName>
</protein>
<organism evidence="2 3">
    <name type="scientific">Alkalihalobacillus trypoxylicola</name>
    <dbReference type="NCBI Taxonomy" id="519424"/>
    <lineage>
        <taxon>Bacteria</taxon>
        <taxon>Bacillati</taxon>
        <taxon>Bacillota</taxon>
        <taxon>Bacilli</taxon>
        <taxon>Bacillales</taxon>
        <taxon>Bacillaceae</taxon>
        <taxon>Alkalihalobacillus</taxon>
    </lineage>
</organism>
<dbReference type="AlphaFoldDB" id="A0A162ETQ4"/>
<dbReference type="InterPro" id="IPR058355">
    <property type="entry name" value="DUF8042"/>
</dbReference>
<dbReference type="Pfam" id="PF26154">
    <property type="entry name" value="DUF8042"/>
    <property type="match status" value="1"/>
</dbReference>
<proteinExistence type="predicted"/>
<dbReference type="RefSeq" id="WP_061947763.1">
    <property type="nucleotide sequence ID" value="NZ_LTAO01000005.1"/>
</dbReference>
<reference evidence="2" key="1">
    <citation type="submission" date="2016-02" db="EMBL/GenBank/DDBJ databases">
        <title>Genome sequence of Bacillus trypoxylicola KCTC 13244(T).</title>
        <authorList>
            <person name="Jeong H."/>
            <person name="Park S.-H."/>
            <person name="Choi S.-K."/>
        </authorList>
    </citation>
    <scope>NUCLEOTIDE SEQUENCE [LARGE SCALE GENOMIC DNA]</scope>
    <source>
        <strain evidence="2">KCTC 13244</strain>
    </source>
</reference>
<feature type="domain" description="DUF8042" evidence="1">
    <location>
        <begin position="94"/>
        <end position="191"/>
    </location>
</feature>